<name>A0A484HGC8_9BACT</name>
<evidence type="ECO:0000256" key="4">
    <source>
        <dbReference type="ARBA" id="ARBA00022679"/>
    </source>
</evidence>
<sequence>MTGIGAAREKWEKWEKCPAGIQGACERARGRGFVKSALDMAKPPLSLSVSASCVFGFVLFDPSPPLWPLVLSALGVFLLACGAATLNNVQDRREDARFERTRKRALPAGDVSAVRALAQAVLLMTAGLAALWGLSGGLALGGAGAAACYNGIYTPLKKKTRLAVFPGTVCGMLPPLMGWMAAGGDPFSPEIGAVMAILGIWQVPHSRLAVADWLDSNALGWIVLFAASLVFWGENAFDLTGLSRGLLALDAGLCVAASAYFLFLSVKPNRHKAVFHYLNMALPLGMLVLLAAKWGRI</sequence>
<evidence type="ECO:0000313" key="11">
    <source>
        <dbReference type="EMBL" id="VEN73549.1"/>
    </source>
</evidence>
<evidence type="ECO:0000256" key="10">
    <source>
        <dbReference type="SAM" id="Phobius"/>
    </source>
</evidence>
<keyword evidence="5 10" id="KW-0812">Transmembrane</keyword>
<evidence type="ECO:0000256" key="8">
    <source>
        <dbReference type="ARBA" id="ARBA00023136"/>
    </source>
</evidence>
<keyword evidence="8 10" id="KW-0472">Membrane</keyword>
<dbReference type="GO" id="GO:0008495">
    <property type="term" value="F:protoheme IX farnesyltransferase activity"/>
    <property type="evidence" value="ECO:0007669"/>
    <property type="project" value="UniProtKB-EC"/>
</dbReference>
<dbReference type="InterPro" id="IPR044878">
    <property type="entry name" value="UbiA_sf"/>
</dbReference>
<keyword evidence="6 10" id="KW-1133">Transmembrane helix</keyword>
<evidence type="ECO:0000256" key="7">
    <source>
        <dbReference type="ARBA" id="ARBA00023133"/>
    </source>
</evidence>
<evidence type="ECO:0000256" key="2">
    <source>
        <dbReference type="ARBA" id="ARBA00012292"/>
    </source>
</evidence>
<feature type="transmembrane region" description="Helical" evidence="10">
    <location>
        <begin position="106"/>
        <end position="124"/>
    </location>
</feature>
<gene>
    <name evidence="11" type="ORF">EPICR_20009</name>
</gene>
<feature type="transmembrane region" description="Helical" evidence="10">
    <location>
        <begin position="275"/>
        <end position="294"/>
    </location>
</feature>
<evidence type="ECO:0000256" key="9">
    <source>
        <dbReference type="ARBA" id="ARBA00047690"/>
    </source>
</evidence>
<evidence type="ECO:0000256" key="5">
    <source>
        <dbReference type="ARBA" id="ARBA00022692"/>
    </source>
</evidence>
<dbReference type="InterPro" id="IPR000537">
    <property type="entry name" value="UbiA_prenyltransferase"/>
</dbReference>
<dbReference type="EC" id="2.5.1.141" evidence="2"/>
<proteinExistence type="predicted"/>
<dbReference type="GO" id="GO:0016020">
    <property type="term" value="C:membrane"/>
    <property type="evidence" value="ECO:0007669"/>
    <property type="project" value="UniProtKB-SubCell"/>
</dbReference>
<dbReference type="PANTHER" id="PTHR43448">
    <property type="entry name" value="PROTOHEME IX FARNESYLTRANSFERASE, MITOCHONDRIAL"/>
    <property type="match status" value="1"/>
</dbReference>
<accession>A0A484HGC8</accession>
<comment type="subcellular location">
    <subcellularLocation>
        <location evidence="1">Membrane</location>
        <topology evidence="1">Multi-pass membrane protein</topology>
    </subcellularLocation>
</comment>
<comment type="catalytic activity">
    <reaction evidence="9">
        <text>heme b + (2E,6E)-farnesyl diphosphate + H2O = Fe(II)-heme o + diphosphate</text>
        <dbReference type="Rhea" id="RHEA:28070"/>
        <dbReference type="ChEBI" id="CHEBI:15377"/>
        <dbReference type="ChEBI" id="CHEBI:33019"/>
        <dbReference type="ChEBI" id="CHEBI:60344"/>
        <dbReference type="ChEBI" id="CHEBI:60530"/>
        <dbReference type="ChEBI" id="CHEBI:175763"/>
        <dbReference type="EC" id="2.5.1.141"/>
    </reaction>
</comment>
<dbReference type="GO" id="GO:0006783">
    <property type="term" value="P:heme biosynthetic process"/>
    <property type="evidence" value="ECO:0007669"/>
    <property type="project" value="UniProtKB-KW"/>
</dbReference>
<dbReference type="EMBL" id="CAACVI010000012">
    <property type="protein sequence ID" value="VEN73549.1"/>
    <property type="molecule type" value="Genomic_DNA"/>
</dbReference>
<keyword evidence="3" id="KW-1003">Cell membrane</keyword>
<protein>
    <recommendedName>
        <fullName evidence="2">heme o synthase</fullName>
        <ecNumber evidence="2">2.5.1.141</ecNumber>
    </recommendedName>
</protein>
<dbReference type="AlphaFoldDB" id="A0A484HGC8"/>
<keyword evidence="4 11" id="KW-0808">Transferase</keyword>
<feature type="transmembrane region" description="Helical" evidence="10">
    <location>
        <begin position="245"/>
        <end position="263"/>
    </location>
</feature>
<reference evidence="11" key="1">
    <citation type="submission" date="2019-01" db="EMBL/GenBank/DDBJ databases">
        <authorList>
            <consortium name="Genoscope - CEA"/>
            <person name="William W."/>
        </authorList>
    </citation>
    <scope>NUCLEOTIDE SEQUENCE</scope>
    <source>
        <strain evidence="11">CR-1</strain>
    </source>
</reference>
<dbReference type="Pfam" id="PF01040">
    <property type="entry name" value="UbiA"/>
    <property type="match status" value="1"/>
</dbReference>
<evidence type="ECO:0000256" key="3">
    <source>
        <dbReference type="ARBA" id="ARBA00022475"/>
    </source>
</evidence>
<dbReference type="InterPro" id="IPR006369">
    <property type="entry name" value="Protohaem_IX_farnesylTrfase"/>
</dbReference>
<dbReference type="PANTHER" id="PTHR43448:SF2">
    <property type="entry name" value="PROTOHEME IX FARNESYLTRANSFERASE, MITOCHONDRIAL"/>
    <property type="match status" value="1"/>
</dbReference>
<feature type="transmembrane region" description="Helical" evidence="10">
    <location>
        <begin position="216"/>
        <end position="233"/>
    </location>
</feature>
<keyword evidence="7" id="KW-0350">Heme biosynthesis</keyword>
<organism evidence="11">
    <name type="scientific">uncultured Desulfobacteraceae bacterium</name>
    <dbReference type="NCBI Taxonomy" id="218296"/>
    <lineage>
        <taxon>Bacteria</taxon>
        <taxon>Pseudomonadati</taxon>
        <taxon>Thermodesulfobacteriota</taxon>
        <taxon>Desulfobacteria</taxon>
        <taxon>Desulfobacterales</taxon>
        <taxon>Desulfobacteraceae</taxon>
        <taxon>environmental samples</taxon>
    </lineage>
</organism>
<feature type="transmembrane region" description="Helical" evidence="10">
    <location>
        <begin position="130"/>
        <end position="150"/>
    </location>
</feature>
<dbReference type="Gene3D" id="1.10.357.140">
    <property type="entry name" value="UbiA prenyltransferase"/>
    <property type="match status" value="1"/>
</dbReference>
<feature type="transmembrane region" description="Helical" evidence="10">
    <location>
        <begin position="66"/>
        <end position="86"/>
    </location>
</feature>
<evidence type="ECO:0000256" key="1">
    <source>
        <dbReference type="ARBA" id="ARBA00004141"/>
    </source>
</evidence>
<evidence type="ECO:0000256" key="6">
    <source>
        <dbReference type="ARBA" id="ARBA00022989"/>
    </source>
</evidence>
<feature type="transmembrane region" description="Helical" evidence="10">
    <location>
        <begin position="162"/>
        <end position="181"/>
    </location>
</feature>